<accession>A7VPR2</accession>
<evidence type="ECO:0000313" key="2">
    <source>
        <dbReference type="EMBL" id="EDO62724.1"/>
    </source>
</evidence>
<dbReference type="EMBL" id="ABCB02000013">
    <property type="protein sequence ID" value="EDO62724.1"/>
    <property type="molecule type" value="Genomic_DNA"/>
</dbReference>
<dbReference type="AlphaFoldDB" id="A7VPR2"/>
<gene>
    <name evidence="2" type="ORF">CLOLEP_00539</name>
</gene>
<evidence type="ECO:0000256" key="1">
    <source>
        <dbReference type="SAM" id="MobiDB-lite"/>
    </source>
</evidence>
<sequence>MAAAAVANNFRIPRKPQGASEDSSEAPFPVSHDKRQMD</sequence>
<reference evidence="2 3" key="2">
    <citation type="submission" date="2007-08" db="EMBL/GenBank/DDBJ databases">
        <authorList>
            <person name="Fulton L."/>
            <person name="Clifton S."/>
            <person name="Fulton B."/>
            <person name="Xu J."/>
            <person name="Minx P."/>
            <person name="Pepin K.H."/>
            <person name="Johnson M."/>
            <person name="Thiruvilangam P."/>
            <person name="Bhonagiri V."/>
            <person name="Nash W.E."/>
            <person name="Wang C."/>
            <person name="Mardis E.R."/>
            <person name="Wilson R.K."/>
        </authorList>
    </citation>
    <scope>NUCLEOTIDE SEQUENCE [LARGE SCALE GENOMIC DNA]</scope>
    <source>
        <strain evidence="2 3">DSM 753</strain>
    </source>
</reference>
<proteinExistence type="predicted"/>
<comment type="caution">
    <text evidence="2">The sequence shown here is derived from an EMBL/GenBank/DDBJ whole genome shotgun (WGS) entry which is preliminary data.</text>
</comment>
<evidence type="ECO:0000313" key="3">
    <source>
        <dbReference type="Proteomes" id="UP000003490"/>
    </source>
</evidence>
<name>A7VPR2_9FIRM</name>
<reference evidence="2 3" key="1">
    <citation type="submission" date="2007-08" db="EMBL/GenBank/DDBJ databases">
        <title>Draft genome sequence of Clostridium leptum (DSM 753).</title>
        <authorList>
            <person name="Sudarsanam P."/>
            <person name="Ley R."/>
            <person name="Guruge J."/>
            <person name="Turnbaugh P.J."/>
            <person name="Mahowald M."/>
            <person name="Liep D."/>
            <person name="Gordon J."/>
        </authorList>
    </citation>
    <scope>NUCLEOTIDE SEQUENCE [LARGE SCALE GENOMIC DNA]</scope>
    <source>
        <strain evidence="2 3">DSM 753</strain>
    </source>
</reference>
<organism evidence="2 3">
    <name type="scientific">[Clostridium] leptum DSM 753</name>
    <dbReference type="NCBI Taxonomy" id="428125"/>
    <lineage>
        <taxon>Bacteria</taxon>
        <taxon>Bacillati</taxon>
        <taxon>Bacillota</taxon>
        <taxon>Clostridia</taxon>
        <taxon>Eubacteriales</taxon>
        <taxon>Oscillospiraceae</taxon>
        <taxon>Oscillospiraceae incertae sedis</taxon>
    </lineage>
</organism>
<feature type="region of interest" description="Disordered" evidence="1">
    <location>
        <begin position="1"/>
        <end position="38"/>
    </location>
</feature>
<dbReference type="HOGENOM" id="CLU_3326564_0_0_9"/>
<protein>
    <submittedName>
        <fullName evidence="2">Uncharacterized protein</fullName>
    </submittedName>
</protein>
<dbReference type="Proteomes" id="UP000003490">
    <property type="component" value="Unassembled WGS sequence"/>
</dbReference>